<reference evidence="3 4" key="1">
    <citation type="journal article" date="2016" name="Biochim. Biophys. Acta">
        <title>Photochemical characterization of actinorhodopsin and its functional existence in the natural host.</title>
        <authorList>
            <person name="Nakamura S."/>
            <person name="Kikukawa T."/>
            <person name="Tamogami J."/>
            <person name="Kamiya M."/>
            <person name="Aizawa T."/>
            <person name="Hahn M.W."/>
            <person name="Ihara K."/>
            <person name="Kamo N."/>
            <person name="Demura M."/>
        </authorList>
    </citation>
    <scope>NUCLEOTIDE SEQUENCE [LARGE SCALE GENOMIC DNA]</scope>
    <source>
        <strain evidence="3 4">MWH-Dar1</strain>
    </source>
</reference>
<dbReference type="PANTHER" id="PTHR34039:SF1">
    <property type="entry name" value="UPF0102 PROTEIN YRAN"/>
    <property type="match status" value="1"/>
</dbReference>
<organism evidence="3 4">
    <name type="scientific">Candidatus Rhodoluna planktonica</name>
    <dbReference type="NCBI Taxonomy" id="535712"/>
    <lineage>
        <taxon>Bacteria</taxon>
        <taxon>Bacillati</taxon>
        <taxon>Actinomycetota</taxon>
        <taxon>Actinomycetes</taxon>
        <taxon>Micrococcales</taxon>
        <taxon>Microbacteriaceae</taxon>
        <taxon>Luna cluster</taxon>
        <taxon>Luna-1 subcluster</taxon>
        <taxon>Rhodoluna</taxon>
    </lineage>
</organism>
<dbReference type="STRING" id="535712.A4Z71_02380"/>
<dbReference type="Proteomes" id="UP000243784">
    <property type="component" value="Chromosome"/>
</dbReference>
<dbReference type="SUPFAM" id="SSF52980">
    <property type="entry name" value="Restriction endonuclease-like"/>
    <property type="match status" value="1"/>
</dbReference>
<evidence type="ECO:0000313" key="4">
    <source>
        <dbReference type="Proteomes" id="UP000243784"/>
    </source>
</evidence>
<dbReference type="AlphaFoldDB" id="A0A1D9DYH2"/>
<dbReference type="InterPro" id="IPR003509">
    <property type="entry name" value="UPF0102_YraN-like"/>
</dbReference>
<comment type="similarity">
    <text evidence="1 2">Belongs to the UPF0102 family.</text>
</comment>
<accession>A0A1D9DYH2</accession>
<dbReference type="PANTHER" id="PTHR34039">
    <property type="entry name" value="UPF0102 PROTEIN YRAN"/>
    <property type="match status" value="1"/>
</dbReference>
<dbReference type="HAMAP" id="MF_00048">
    <property type="entry name" value="UPF0102"/>
    <property type="match status" value="1"/>
</dbReference>
<protein>
    <recommendedName>
        <fullName evidence="2">UPF0102 protein A4Z71_02380</fullName>
    </recommendedName>
</protein>
<proteinExistence type="inferred from homology"/>
<evidence type="ECO:0000256" key="1">
    <source>
        <dbReference type="ARBA" id="ARBA00006738"/>
    </source>
</evidence>
<evidence type="ECO:0000313" key="3">
    <source>
        <dbReference type="EMBL" id="AOY55856.1"/>
    </source>
</evidence>
<dbReference type="GO" id="GO:0003676">
    <property type="term" value="F:nucleic acid binding"/>
    <property type="evidence" value="ECO:0007669"/>
    <property type="project" value="InterPro"/>
</dbReference>
<name>A0A1D9DYH2_9MICO</name>
<dbReference type="NCBIfam" id="NF009150">
    <property type="entry name" value="PRK12497.1-3"/>
    <property type="match status" value="1"/>
</dbReference>
<dbReference type="NCBIfam" id="TIGR00252">
    <property type="entry name" value="YraN family protein"/>
    <property type="match status" value="1"/>
</dbReference>
<dbReference type="KEGG" id="rpla:A4Z71_02380"/>
<dbReference type="Pfam" id="PF02021">
    <property type="entry name" value="UPF0102"/>
    <property type="match status" value="1"/>
</dbReference>
<dbReference type="CDD" id="cd20736">
    <property type="entry name" value="PoNe_Nuclease"/>
    <property type="match status" value="1"/>
</dbReference>
<gene>
    <name evidence="3" type="ORF">A4Z71_02380</name>
</gene>
<evidence type="ECO:0000256" key="2">
    <source>
        <dbReference type="HAMAP-Rule" id="MF_00048"/>
    </source>
</evidence>
<dbReference type="RefSeq" id="WP_070954368.1">
    <property type="nucleotide sequence ID" value="NZ_CP015208.1"/>
</dbReference>
<dbReference type="InterPro" id="IPR011856">
    <property type="entry name" value="tRNA_endonuc-like_dom_sf"/>
</dbReference>
<keyword evidence="4" id="KW-1185">Reference proteome</keyword>
<dbReference type="Gene3D" id="3.40.1350.10">
    <property type="match status" value="1"/>
</dbReference>
<dbReference type="OrthoDB" id="9794876at2"/>
<dbReference type="InterPro" id="IPR011335">
    <property type="entry name" value="Restrct_endonuc-II-like"/>
</dbReference>
<dbReference type="EMBL" id="CP015208">
    <property type="protein sequence ID" value="AOY55856.1"/>
    <property type="molecule type" value="Genomic_DNA"/>
</dbReference>
<dbReference type="NCBIfam" id="NF009154">
    <property type="entry name" value="PRK12497.3-3"/>
    <property type="match status" value="1"/>
</dbReference>
<sequence length="117" mass="13168">MNQIQELGKAGEALAVEFLEQRGYCVIERNWRTNFGEIDIIATTATHLVFVEVKTRSGLGFGHPFEAITPAKIERMRKLAHAWCRQNASYGFKIRLDAIAILVSNGKGHVEHLKAVY</sequence>